<dbReference type="EMBL" id="CADCTQ010000574">
    <property type="protein sequence ID" value="CAA9321209.1"/>
    <property type="molecule type" value="Genomic_DNA"/>
</dbReference>
<proteinExistence type="predicted"/>
<dbReference type="InterPro" id="IPR003594">
    <property type="entry name" value="HATPase_dom"/>
</dbReference>
<dbReference type="AlphaFoldDB" id="A0A6J4L2H0"/>
<name>A0A6J4L2H0_9SPHI</name>
<evidence type="ECO:0000313" key="5">
    <source>
        <dbReference type="EMBL" id="CAA9321209.1"/>
    </source>
</evidence>
<comment type="catalytic activity">
    <reaction evidence="1">
        <text>ATP + protein L-histidine = ADP + protein N-phospho-L-histidine.</text>
        <dbReference type="EC" id="2.7.13.3"/>
    </reaction>
</comment>
<dbReference type="PANTHER" id="PTHR43547">
    <property type="entry name" value="TWO-COMPONENT HISTIDINE KINASE"/>
    <property type="match status" value="1"/>
</dbReference>
<keyword evidence="5" id="KW-0808">Transferase</keyword>
<protein>
    <recommendedName>
        <fullName evidence="2">histidine kinase</fullName>
        <ecNumber evidence="2">2.7.13.3</ecNumber>
    </recommendedName>
</protein>
<evidence type="ECO:0000259" key="4">
    <source>
        <dbReference type="PROSITE" id="PS50109"/>
    </source>
</evidence>
<feature type="domain" description="Histidine kinase" evidence="4">
    <location>
        <begin position="1"/>
        <end position="70"/>
    </location>
</feature>
<dbReference type="PANTHER" id="PTHR43547:SF2">
    <property type="entry name" value="HYBRID SIGNAL TRANSDUCTION HISTIDINE KINASE C"/>
    <property type="match status" value="1"/>
</dbReference>
<sequence length="70" mass="8179">MDHLPGIPEKYHASLFDKFTKARRPGLRQEPSVGLGMSIIKTIIEWHKGRIWFESQENKGTTFYVEIPKH</sequence>
<dbReference type="PRINTS" id="PR00344">
    <property type="entry name" value="BCTRLSENSOR"/>
</dbReference>
<dbReference type="InterPro" id="IPR036890">
    <property type="entry name" value="HATPase_C_sf"/>
</dbReference>
<dbReference type="Gene3D" id="3.30.565.10">
    <property type="entry name" value="Histidine kinase-like ATPase, C-terminal domain"/>
    <property type="match status" value="1"/>
</dbReference>
<dbReference type="Pfam" id="PF02518">
    <property type="entry name" value="HATPase_c"/>
    <property type="match status" value="1"/>
</dbReference>
<dbReference type="InterPro" id="IPR005467">
    <property type="entry name" value="His_kinase_dom"/>
</dbReference>
<dbReference type="InterPro" id="IPR004358">
    <property type="entry name" value="Sig_transdc_His_kin-like_C"/>
</dbReference>
<dbReference type="GO" id="GO:0000155">
    <property type="term" value="F:phosphorelay sensor kinase activity"/>
    <property type="evidence" value="ECO:0007669"/>
    <property type="project" value="TreeGrafter"/>
</dbReference>
<dbReference type="PROSITE" id="PS50109">
    <property type="entry name" value="HIS_KIN"/>
    <property type="match status" value="1"/>
</dbReference>
<evidence type="ECO:0000256" key="3">
    <source>
        <dbReference type="ARBA" id="ARBA00022553"/>
    </source>
</evidence>
<reference evidence="5" key="1">
    <citation type="submission" date="2020-02" db="EMBL/GenBank/DDBJ databases">
        <authorList>
            <person name="Meier V. D."/>
        </authorList>
    </citation>
    <scope>NUCLEOTIDE SEQUENCE</scope>
    <source>
        <strain evidence="5">AVDCRST_MAG56</strain>
    </source>
</reference>
<evidence type="ECO:0000256" key="1">
    <source>
        <dbReference type="ARBA" id="ARBA00000085"/>
    </source>
</evidence>
<accession>A0A6J4L2H0</accession>
<gene>
    <name evidence="5" type="ORF">AVDCRST_MAG56-6919</name>
</gene>
<dbReference type="SUPFAM" id="SSF55874">
    <property type="entry name" value="ATPase domain of HSP90 chaperone/DNA topoisomerase II/histidine kinase"/>
    <property type="match status" value="1"/>
</dbReference>
<keyword evidence="3" id="KW-0597">Phosphoprotein</keyword>
<dbReference type="EC" id="2.7.13.3" evidence="2"/>
<organism evidence="5">
    <name type="scientific">uncultured Cytophagales bacterium</name>
    <dbReference type="NCBI Taxonomy" id="158755"/>
    <lineage>
        <taxon>Bacteria</taxon>
        <taxon>Pseudomonadati</taxon>
        <taxon>Bacteroidota</taxon>
        <taxon>Sphingobacteriia</taxon>
        <taxon>Sphingobacteriales</taxon>
        <taxon>environmental samples</taxon>
    </lineage>
</organism>
<evidence type="ECO:0000256" key="2">
    <source>
        <dbReference type="ARBA" id="ARBA00012438"/>
    </source>
</evidence>